<evidence type="ECO:0000313" key="1">
    <source>
        <dbReference type="EMBL" id="MEE2061767.1"/>
    </source>
</evidence>
<gene>
    <name evidence="1" type="ORF">Q7514_30010</name>
</gene>
<proteinExistence type="predicted"/>
<protein>
    <submittedName>
        <fullName evidence="1">Helix-turn-helix domain-containing protein</fullName>
    </submittedName>
</protein>
<dbReference type="InterPro" id="IPR013324">
    <property type="entry name" value="RNA_pol_sigma_r3/r4-like"/>
</dbReference>
<sequence length="85" mass="9772">MGAKNPVRRKLTAREAAEKFGASTRTIQRLFAEPREEFLERAELRRMQVVGLREQGMKYREIAEEMGISTGAVGRILHDARKLEE</sequence>
<name>A0ABU7LLI8_9NOCA</name>
<keyword evidence="2" id="KW-1185">Reference proteome</keyword>
<reference evidence="1 2" key="1">
    <citation type="submission" date="2023-07" db="EMBL/GenBank/DDBJ databases">
        <authorList>
            <person name="Girao M."/>
            <person name="Carvalho M.F."/>
        </authorList>
    </citation>
    <scope>NUCLEOTIDE SEQUENCE [LARGE SCALE GENOMIC DNA]</scope>
    <source>
        <strain evidence="1 2">YIM65754</strain>
    </source>
</reference>
<dbReference type="Proteomes" id="UP001336020">
    <property type="component" value="Unassembled WGS sequence"/>
</dbReference>
<dbReference type="EMBL" id="JAUTXY010000021">
    <property type="protein sequence ID" value="MEE2061767.1"/>
    <property type="molecule type" value="Genomic_DNA"/>
</dbReference>
<evidence type="ECO:0000313" key="2">
    <source>
        <dbReference type="Proteomes" id="UP001336020"/>
    </source>
</evidence>
<dbReference type="RefSeq" id="WP_330136908.1">
    <property type="nucleotide sequence ID" value="NZ_JAUTXY010000021.1"/>
</dbReference>
<accession>A0ABU7LLI8</accession>
<dbReference type="SUPFAM" id="SSF88659">
    <property type="entry name" value="Sigma3 and sigma4 domains of RNA polymerase sigma factors"/>
    <property type="match status" value="1"/>
</dbReference>
<dbReference type="InterPro" id="IPR036388">
    <property type="entry name" value="WH-like_DNA-bd_sf"/>
</dbReference>
<comment type="caution">
    <text evidence="1">The sequence shown here is derived from an EMBL/GenBank/DDBJ whole genome shotgun (WGS) entry which is preliminary data.</text>
</comment>
<organism evidence="1 2">
    <name type="scientific">Rhodococcus artemisiae</name>
    <dbReference type="NCBI Taxonomy" id="714159"/>
    <lineage>
        <taxon>Bacteria</taxon>
        <taxon>Bacillati</taxon>
        <taxon>Actinomycetota</taxon>
        <taxon>Actinomycetes</taxon>
        <taxon>Mycobacteriales</taxon>
        <taxon>Nocardiaceae</taxon>
        <taxon>Rhodococcus</taxon>
    </lineage>
</organism>
<dbReference type="Gene3D" id="1.10.10.10">
    <property type="entry name" value="Winged helix-like DNA-binding domain superfamily/Winged helix DNA-binding domain"/>
    <property type="match status" value="1"/>
</dbReference>
<dbReference type="Pfam" id="PF13384">
    <property type="entry name" value="HTH_23"/>
    <property type="match status" value="1"/>
</dbReference>